<name>A0A429XZK3_9BACI</name>
<evidence type="ECO:0000256" key="6">
    <source>
        <dbReference type="ARBA" id="ARBA00023239"/>
    </source>
</evidence>
<sequence>MSTTIAENKIIRYRGTELNTKGWQQEAVLRMLMNNLDKEVAEIPEELVVYGGIGKAARNWESFDAIVESLKNLEDDETLLVQSGKPVVIFKTHTDAPRVLLANSNIVPAYANWDTFHELDKKGLMMYGQMTAGSWIYIGSQGIVQGTYETFAELAKQHFNGTLQGTITVTAGLGGMGGAQPLSVTMNGGVCIAIDVEEWRIDRRIETRYTDVKTDSLDEAIRLANEAKAEGKALSIGLVGNAAEILPEMIKRNFIPDALTDQTSAHDPLNGYVPTGLSIEEANKLRASDPEEYVKRSKASMAVHVKAMLEMMEKGAITFDYGNNIRQVAKDEGVENAFDFPGFVPAYIRPQFCEGKGPFRWVALSGDPEDIYKTDEAILREFSDNEHLCNWIRMAQEKIEFQGLPSRICWLGYGERARFGKILNDMVASGELKAPIVIGRDHLDSGSVASPNRETEAMKDGSDVVADWPILNAMVNAVGGATWVSVHHGGGVGMGYSLHAGVVIVADGTKEAEARLQRVLTTDPGMGVVRHVDAGYDIAINKARETGMKIPMLDKRSDQN</sequence>
<dbReference type="PANTHER" id="PTHR12216:SF4">
    <property type="entry name" value="UROCANATE HYDRATASE"/>
    <property type="match status" value="1"/>
</dbReference>
<feature type="binding site" evidence="10">
    <location>
        <position position="200"/>
    </location>
    <ligand>
        <name>NAD(+)</name>
        <dbReference type="ChEBI" id="CHEBI:57540"/>
    </ligand>
</feature>
<evidence type="ECO:0000256" key="2">
    <source>
        <dbReference type="ARBA" id="ARBA00007578"/>
    </source>
</evidence>
<comment type="caution">
    <text evidence="14">The sequence shown here is derived from an EMBL/GenBank/DDBJ whole genome shotgun (WGS) entry which is preliminary data.</text>
</comment>
<evidence type="ECO:0000313" key="15">
    <source>
        <dbReference type="Proteomes" id="UP000287156"/>
    </source>
</evidence>
<protein>
    <recommendedName>
        <fullName evidence="3 10">Urocanate hydratase</fullName>
        <shortName evidence="10">Urocanase</shortName>
        <ecNumber evidence="3 10">4.2.1.49</ecNumber>
    </recommendedName>
    <alternativeName>
        <fullName evidence="7 10">Imidazolonepropionate hydrolase</fullName>
    </alternativeName>
</protein>
<comment type="cofactor">
    <cofactor evidence="10">
        <name>NAD(+)</name>
        <dbReference type="ChEBI" id="CHEBI:57540"/>
    </cofactor>
    <text evidence="10">Binds 1 NAD(+) per subunit.</text>
</comment>
<feature type="binding site" evidence="10">
    <location>
        <position position="491"/>
    </location>
    <ligand>
        <name>NAD(+)</name>
        <dbReference type="ChEBI" id="CHEBI:57540"/>
    </ligand>
</feature>
<comment type="function">
    <text evidence="9 10">Catalyzes the conversion of urocanate to 4-imidazolone-5-propionate.</text>
</comment>
<keyword evidence="15" id="KW-1185">Reference proteome</keyword>
<dbReference type="GO" id="GO:0016153">
    <property type="term" value="F:urocanate hydratase activity"/>
    <property type="evidence" value="ECO:0007669"/>
    <property type="project" value="UniProtKB-UniRule"/>
</dbReference>
<dbReference type="RefSeq" id="WP_126050729.1">
    <property type="nucleotide sequence ID" value="NZ_QYTV02000004.1"/>
</dbReference>
<feature type="binding site" evidence="10">
    <location>
        <begin position="241"/>
        <end position="242"/>
    </location>
    <ligand>
        <name>NAD(+)</name>
        <dbReference type="ChEBI" id="CHEBI:57540"/>
    </ligand>
</feature>
<dbReference type="InterPro" id="IPR038364">
    <property type="entry name" value="Urocanase_central_sf"/>
</dbReference>
<feature type="active site" evidence="10">
    <location>
        <position position="409"/>
    </location>
</feature>
<dbReference type="InterPro" id="IPR036190">
    <property type="entry name" value="Urocanase_sf"/>
</dbReference>
<feature type="binding site" evidence="10">
    <location>
        <begin position="262"/>
        <end position="266"/>
    </location>
    <ligand>
        <name>NAD(+)</name>
        <dbReference type="ChEBI" id="CHEBI:57540"/>
    </ligand>
</feature>
<dbReference type="PANTHER" id="PTHR12216">
    <property type="entry name" value="UROCANATE HYDRATASE"/>
    <property type="match status" value="1"/>
</dbReference>
<dbReference type="InterPro" id="IPR035401">
    <property type="entry name" value="Urocanase_C"/>
</dbReference>
<dbReference type="GO" id="GO:0019557">
    <property type="term" value="P:L-histidine catabolic process to glutamate and formate"/>
    <property type="evidence" value="ECO:0007669"/>
    <property type="project" value="UniProtKB-UniPathway"/>
</dbReference>
<evidence type="ECO:0000259" key="13">
    <source>
        <dbReference type="Pfam" id="PF17392"/>
    </source>
</evidence>
<comment type="similarity">
    <text evidence="2 10">Belongs to the urocanase family.</text>
</comment>
<gene>
    <name evidence="10 14" type="primary">hutU</name>
    <name evidence="14" type="ORF">D4T97_011295</name>
</gene>
<dbReference type="PROSITE" id="PS01233">
    <property type="entry name" value="UROCANASE"/>
    <property type="match status" value="1"/>
</dbReference>
<dbReference type="NCBIfam" id="TIGR01228">
    <property type="entry name" value="hutU"/>
    <property type="match status" value="1"/>
</dbReference>
<feature type="binding site" evidence="10">
    <location>
        <position position="129"/>
    </location>
    <ligand>
        <name>NAD(+)</name>
        <dbReference type="ChEBI" id="CHEBI:57540"/>
    </ligand>
</feature>
<dbReference type="UniPathway" id="UPA00379">
    <property type="reaction ID" value="UER00550"/>
</dbReference>
<dbReference type="InterPro" id="IPR035400">
    <property type="entry name" value="Urocanase_N"/>
</dbReference>
<dbReference type="OrthoDB" id="9764874at2"/>
<comment type="catalytic activity">
    <reaction evidence="8 10">
        <text>4-imidazolone-5-propanoate = trans-urocanate + H2O</text>
        <dbReference type="Rhea" id="RHEA:13101"/>
        <dbReference type="ChEBI" id="CHEBI:15377"/>
        <dbReference type="ChEBI" id="CHEBI:17771"/>
        <dbReference type="ChEBI" id="CHEBI:77893"/>
        <dbReference type="EC" id="4.2.1.49"/>
    </reaction>
</comment>
<dbReference type="Pfam" id="PF17391">
    <property type="entry name" value="Urocanase_N"/>
    <property type="match status" value="1"/>
</dbReference>
<comment type="pathway">
    <text evidence="1 10">Amino-acid degradation; L-histidine degradation into L-glutamate; N-formimidoyl-L-glutamate from L-histidine: step 2/3.</text>
</comment>
<evidence type="ECO:0000256" key="7">
    <source>
        <dbReference type="ARBA" id="ARBA00031640"/>
    </source>
</evidence>
<keyword evidence="5 10" id="KW-0520">NAD</keyword>
<dbReference type="Pfam" id="PF17392">
    <property type="entry name" value="Urocanase_C"/>
    <property type="match status" value="1"/>
</dbReference>
<comment type="subcellular location">
    <subcellularLocation>
        <location evidence="10">Cytoplasm</location>
    </subcellularLocation>
</comment>
<feature type="domain" description="Urocanase Rossmann-like" evidence="11">
    <location>
        <begin position="139"/>
        <end position="347"/>
    </location>
</feature>
<evidence type="ECO:0000256" key="3">
    <source>
        <dbReference type="ARBA" id="ARBA00011992"/>
    </source>
</evidence>
<dbReference type="EMBL" id="QYTV02000004">
    <property type="protein sequence ID" value="RST74251.1"/>
    <property type="molecule type" value="Genomic_DNA"/>
</dbReference>
<dbReference type="NCBIfam" id="NF003820">
    <property type="entry name" value="PRK05414.1"/>
    <property type="match status" value="1"/>
</dbReference>
<feature type="binding site" evidence="10">
    <location>
        <position position="195"/>
    </location>
    <ligand>
        <name>NAD(+)</name>
        <dbReference type="ChEBI" id="CHEBI:57540"/>
    </ligand>
</feature>
<dbReference type="AlphaFoldDB" id="A0A429XZK3"/>
<proteinExistence type="inferred from homology"/>
<dbReference type="InterPro" id="IPR035085">
    <property type="entry name" value="Urocanase_Rossmann-like"/>
</dbReference>
<evidence type="ECO:0000313" key="14">
    <source>
        <dbReference type="EMBL" id="RST74251.1"/>
    </source>
</evidence>
<feature type="binding site" evidence="10">
    <location>
        <begin position="272"/>
        <end position="273"/>
    </location>
    <ligand>
        <name>NAD(+)</name>
        <dbReference type="ChEBI" id="CHEBI:57540"/>
    </ligand>
</feature>
<evidence type="ECO:0000256" key="9">
    <source>
        <dbReference type="ARBA" id="ARBA00056569"/>
    </source>
</evidence>
<dbReference type="InterPro" id="IPR055351">
    <property type="entry name" value="Urocanase"/>
</dbReference>
<feature type="binding site" evidence="10">
    <location>
        <begin position="51"/>
        <end position="52"/>
    </location>
    <ligand>
        <name>NAD(+)</name>
        <dbReference type="ChEBI" id="CHEBI:57540"/>
    </ligand>
</feature>
<evidence type="ECO:0000256" key="10">
    <source>
        <dbReference type="HAMAP-Rule" id="MF_00577"/>
    </source>
</evidence>
<keyword evidence="4 10" id="KW-0369">Histidine metabolism</keyword>
<dbReference type="HAMAP" id="MF_00577">
    <property type="entry name" value="HutU"/>
    <property type="match status" value="1"/>
</dbReference>
<dbReference type="Gene3D" id="3.40.50.10730">
    <property type="entry name" value="Urocanase like domains"/>
    <property type="match status" value="1"/>
</dbReference>
<evidence type="ECO:0000256" key="1">
    <source>
        <dbReference type="ARBA" id="ARBA00004794"/>
    </source>
</evidence>
<evidence type="ECO:0000259" key="12">
    <source>
        <dbReference type="Pfam" id="PF17391"/>
    </source>
</evidence>
<feature type="binding site" evidence="10">
    <location>
        <position position="321"/>
    </location>
    <ligand>
        <name>NAD(+)</name>
        <dbReference type="ChEBI" id="CHEBI:57540"/>
    </ligand>
</feature>
<feature type="domain" description="Urocanase C-terminal" evidence="13">
    <location>
        <begin position="350"/>
        <end position="544"/>
    </location>
</feature>
<dbReference type="GO" id="GO:0019556">
    <property type="term" value="P:L-histidine catabolic process to glutamate and formamide"/>
    <property type="evidence" value="ECO:0007669"/>
    <property type="project" value="UniProtKB-UniPathway"/>
</dbReference>
<feature type="domain" description="Urocanase N-terminal" evidence="12">
    <location>
        <begin position="13"/>
        <end position="136"/>
    </location>
</feature>
<dbReference type="InterPro" id="IPR023637">
    <property type="entry name" value="Urocanase-like"/>
</dbReference>
<dbReference type="PIRSF" id="PIRSF001423">
    <property type="entry name" value="Urocanate_hydrat"/>
    <property type="match status" value="1"/>
</dbReference>
<dbReference type="Gene3D" id="3.40.1770.10">
    <property type="entry name" value="Urocanase superfamily"/>
    <property type="match status" value="1"/>
</dbReference>
<dbReference type="InterPro" id="IPR023636">
    <property type="entry name" value="Urocanase_CS"/>
</dbReference>
<feature type="binding site" evidence="10">
    <location>
        <begin position="175"/>
        <end position="177"/>
    </location>
    <ligand>
        <name>NAD(+)</name>
        <dbReference type="ChEBI" id="CHEBI:57540"/>
    </ligand>
</feature>
<evidence type="ECO:0000256" key="4">
    <source>
        <dbReference type="ARBA" id="ARBA00022808"/>
    </source>
</evidence>
<dbReference type="EC" id="4.2.1.49" evidence="3 10"/>
<reference evidence="14" key="1">
    <citation type="submission" date="2018-12" db="EMBL/GenBank/DDBJ databases">
        <authorList>
            <person name="Sun L."/>
            <person name="Chen Z."/>
        </authorList>
    </citation>
    <scope>NUCLEOTIDE SEQUENCE [LARGE SCALE GENOMIC DNA]</scope>
    <source>
        <strain evidence="14">3-2-2</strain>
    </source>
</reference>
<dbReference type="SUPFAM" id="SSF111326">
    <property type="entry name" value="Urocanase"/>
    <property type="match status" value="1"/>
</dbReference>
<dbReference type="Proteomes" id="UP000287156">
    <property type="component" value="Unassembled WGS sequence"/>
</dbReference>
<organism evidence="14 15">
    <name type="scientific">Siminovitchia acidinfaciens</name>
    <dbReference type="NCBI Taxonomy" id="2321395"/>
    <lineage>
        <taxon>Bacteria</taxon>
        <taxon>Bacillati</taxon>
        <taxon>Bacillota</taxon>
        <taxon>Bacilli</taxon>
        <taxon>Bacillales</taxon>
        <taxon>Bacillaceae</taxon>
        <taxon>Siminovitchia</taxon>
    </lineage>
</organism>
<evidence type="ECO:0000256" key="5">
    <source>
        <dbReference type="ARBA" id="ARBA00023027"/>
    </source>
</evidence>
<accession>A0A429XZK3</accession>
<evidence type="ECO:0000259" key="11">
    <source>
        <dbReference type="Pfam" id="PF01175"/>
    </source>
</evidence>
<dbReference type="GO" id="GO:0005737">
    <property type="term" value="C:cytoplasm"/>
    <property type="evidence" value="ECO:0007669"/>
    <property type="project" value="UniProtKB-SubCell"/>
</dbReference>
<dbReference type="FunFam" id="3.40.50.10730:FF:000001">
    <property type="entry name" value="Urocanate hydratase"/>
    <property type="match status" value="1"/>
</dbReference>
<evidence type="ECO:0000256" key="8">
    <source>
        <dbReference type="ARBA" id="ARBA00047623"/>
    </source>
</evidence>
<keyword evidence="10" id="KW-0963">Cytoplasm</keyword>
<dbReference type="Pfam" id="PF01175">
    <property type="entry name" value="Urocanase"/>
    <property type="match status" value="1"/>
</dbReference>
<keyword evidence="6 10" id="KW-0456">Lyase</keyword>